<reference evidence="3" key="1">
    <citation type="submission" date="2020-07" db="EMBL/GenBank/DDBJ databases">
        <title>Multicomponent nature underlies the extraordinary mechanical properties of spider dragline silk.</title>
        <authorList>
            <person name="Kono N."/>
            <person name="Nakamura H."/>
            <person name="Mori M."/>
            <person name="Yoshida Y."/>
            <person name="Ohtoshi R."/>
            <person name="Malay A.D."/>
            <person name="Moran D.A.P."/>
            <person name="Tomita M."/>
            <person name="Numata K."/>
            <person name="Arakawa K."/>
        </authorList>
    </citation>
    <scope>NUCLEOTIDE SEQUENCE</scope>
</reference>
<feature type="region of interest" description="Disordered" evidence="1">
    <location>
        <begin position="1"/>
        <end position="34"/>
    </location>
</feature>
<accession>A0A8X6HBJ3</accession>
<dbReference type="InterPro" id="IPR029526">
    <property type="entry name" value="PGBD"/>
</dbReference>
<dbReference type="PANTHER" id="PTHR46599">
    <property type="entry name" value="PIGGYBAC TRANSPOSABLE ELEMENT-DERIVED PROTEIN 4"/>
    <property type="match status" value="1"/>
</dbReference>
<evidence type="ECO:0000259" key="2">
    <source>
        <dbReference type="Pfam" id="PF13843"/>
    </source>
</evidence>
<feature type="compositionally biased region" description="Polar residues" evidence="1">
    <location>
        <begin position="16"/>
        <end position="26"/>
    </location>
</feature>
<dbReference type="Proteomes" id="UP000887116">
    <property type="component" value="Unassembled WGS sequence"/>
</dbReference>
<gene>
    <name evidence="3" type="ORF">TNCT_736931</name>
</gene>
<feature type="compositionally biased region" description="Acidic residues" evidence="1">
    <location>
        <begin position="1"/>
        <end position="11"/>
    </location>
</feature>
<sequence length="168" mass="19253">MSDSDESDSDDYFPLSSGSEMSQYDITSDEEDSDCDYSLKDARRWVRLDIKNLPVPPPQFPFSGKPGIKKNILDASNPLLFFELFYDEQTVLQTNISTNILEKRNLEQSFGIQTNTEEIYAFVGILILQGITVKPDITLYQSKNKLIKTPIFGKLMTRRKFLMSISLF</sequence>
<organism evidence="3 4">
    <name type="scientific">Trichonephila clavata</name>
    <name type="common">Joro spider</name>
    <name type="synonym">Nephila clavata</name>
    <dbReference type="NCBI Taxonomy" id="2740835"/>
    <lineage>
        <taxon>Eukaryota</taxon>
        <taxon>Metazoa</taxon>
        <taxon>Ecdysozoa</taxon>
        <taxon>Arthropoda</taxon>
        <taxon>Chelicerata</taxon>
        <taxon>Arachnida</taxon>
        <taxon>Araneae</taxon>
        <taxon>Araneomorphae</taxon>
        <taxon>Entelegynae</taxon>
        <taxon>Araneoidea</taxon>
        <taxon>Nephilidae</taxon>
        <taxon>Trichonephila</taxon>
    </lineage>
</organism>
<keyword evidence="4" id="KW-1185">Reference proteome</keyword>
<comment type="caution">
    <text evidence="3">The sequence shown here is derived from an EMBL/GenBank/DDBJ whole genome shotgun (WGS) entry which is preliminary data.</text>
</comment>
<dbReference type="Pfam" id="PF13843">
    <property type="entry name" value="DDE_Tnp_1_7"/>
    <property type="match status" value="1"/>
</dbReference>
<dbReference type="AlphaFoldDB" id="A0A8X6HBJ3"/>
<proteinExistence type="predicted"/>
<dbReference type="PANTHER" id="PTHR46599:SF3">
    <property type="entry name" value="PIGGYBAC TRANSPOSABLE ELEMENT-DERIVED PROTEIN 4"/>
    <property type="match status" value="1"/>
</dbReference>
<evidence type="ECO:0000256" key="1">
    <source>
        <dbReference type="SAM" id="MobiDB-lite"/>
    </source>
</evidence>
<evidence type="ECO:0000313" key="3">
    <source>
        <dbReference type="EMBL" id="GFR19653.1"/>
    </source>
</evidence>
<dbReference type="EMBL" id="BMAO01027795">
    <property type="protein sequence ID" value="GFR19653.1"/>
    <property type="molecule type" value="Genomic_DNA"/>
</dbReference>
<protein>
    <recommendedName>
        <fullName evidence="2">PiggyBac transposable element-derived protein domain-containing protein</fullName>
    </recommendedName>
</protein>
<dbReference type="OrthoDB" id="75807at2759"/>
<evidence type="ECO:0000313" key="4">
    <source>
        <dbReference type="Proteomes" id="UP000887116"/>
    </source>
</evidence>
<feature type="domain" description="PiggyBac transposable element-derived protein" evidence="2">
    <location>
        <begin position="78"/>
        <end position="161"/>
    </location>
</feature>
<name>A0A8X6HBJ3_TRICU</name>